<comment type="similarity">
    <text evidence="2">Belongs to the NapB family.</text>
</comment>
<evidence type="ECO:0000313" key="12">
    <source>
        <dbReference type="EMBL" id="VAX01744.1"/>
    </source>
</evidence>
<protein>
    <recommendedName>
        <fullName evidence="3">Periplasmic nitrate reductase, electron transfer subunit</fullName>
    </recommendedName>
    <alternativeName>
        <fullName evidence="11">Diheme cytochrome c NapB</fullName>
    </alternativeName>
</protein>
<evidence type="ECO:0000256" key="3">
    <source>
        <dbReference type="ARBA" id="ARBA00013773"/>
    </source>
</evidence>
<evidence type="ECO:0000256" key="1">
    <source>
        <dbReference type="ARBA" id="ARBA00004418"/>
    </source>
</evidence>
<dbReference type="InterPro" id="IPR036280">
    <property type="entry name" value="Multihaem_cyt_sf"/>
</dbReference>
<sequence>MRKILIVVLMLIATSVTWAASDAVFSLRGDSSLNADSVDVTDRKWRDGEGTVVRSYPQQPPLVPHSTEDYVITRDSNDCLICHDWQSELPGATKIGVSHFENRDGQALSSISPRRYFCNQCHVPQRDVEPLVLNVN</sequence>
<dbReference type="PIRSF" id="PIRSF006105">
    <property type="entry name" value="NapB"/>
    <property type="match status" value="1"/>
</dbReference>
<evidence type="ECO:0000256" key="6">
    <source>
        <dbReference type="ARBA" id="ARBA00022723"/>
    </source>
</evidence>
<dbReference type="AlphaFoldDB" id="A0A3B1APF9"/>
<dbReference type="PANTHER" id="PTHR38604:SF1">
    <property type="entry name" value="PERIPLASMIC NITRATE REDUCTASE, ELECTRON TRANSFER SUBUNIT"/>
    <property type="match status" value="1"/>
</dbReference>
<dbReference type="GO" id="GO:0009061">
    <property type="term" value="P:anaerobic respiration"/>
    <property type="evidence" value="ECO:0007669"/>
    <property type="project" value="InterPro"/>
</dbReference>
<reference evidence="12" key="1">
    <citation type="submission" date="2018-06" db="EMBL/GenBank/DDBJ databases">
        <authorList>
            <person name="Zhirakovskaya E."/>
        </authorList>
    </citation>
    <scope>NUCLEOTIDE SEQUENCE</scope>
</reference>
<accession>A0A3B1APF9</accession>
<keyword evidence="10" id="KW-0408">Iron</keyword>
<gene>
    <name evidence="12" type="ORF">MNBD_GAMMA20-1235</name>
</gene>
<dbReference type="EMBL" id="UOFU01000238">
    <property type="protein sequence ID" value="VAX01744.1"/>
    <property type="molecule type" value="Genomic_DNA"/>
</dbReference>
<organism evidence="12">
    <name type="scientific">hydrothermal vent metagenome</name>
    <dbReference type="NCBI Taxonomy" id="652676"/>
    <lineage>
        <taxon>unclassified sequences</taxon>
        <taxon>metagenomes</taxon>
        <taxon>ecological metagenomes</taxon>
    </lineage>
</organism>
<evidence type="ECO:0000256" key="4">
    <source>
        <dbReference type="ARBA" id="ARBA00022448"/>
    </source>
</evidence>
<dbReference type="GO" id="GO:0042597">
    <property type="term" value="C:periplasmic space"/>
    <property type="evidence" value="ECO:0007669"/>
    <property type="project" value="UniProtKB-SubCell"/>
</dbReference>
<keyword evidence="8" id="KW-0574">Periplasm</keyword>
<evidence type="ECO:0000256" key="5">
    <source>
        <dbReference type="ARBA" id="ARBA00022617"/>
    </source>
</evidence>
<keyword evidence="7" id="KW-0732">Signal</keyword>
<evidence type="ECO:0000256" key="9">
    <source>
        <dbReference type="ARBA" id="ARBA00022982"/>
    </source>
</evidence>
<evidence type="ECO:0000256" key="2">
    <source>
        <dbReference type="ARBA" id="ARBA00007368"/>
    </source>
</evidence>
<evidence type="ECO:0000256" key="10">
    <source>
        <dbReference type="ARBA" id="ARBA00023004"/>
    </source>
</evidence>
<comment type="subcellular location">
    <subcellularLocation>
        <location evidence="1">Periplasm</location>
    </subcellularLocation>
</comment>
<dbReference type="FunFam" id="1.10.1130.10:FF:000001">
    <property type="entry name" value="Periplasmic nitrate reductase, electron transfer subunit"/>
    <property type="match status" value="1"/>
</dbReference>
<evidence type="ECO:0000256" key="11">
    <source>
        <dbReference type="ARBA" id="ARBA00031832"/>
    </source>
</evidence>
<keyword evidence="9" id="KW-0249">Electron transport</keyword>
<dbReference type="GO" id="GO:0046872">
    <property type="term" value="F:metal ion binding"/>
    <property type="evidence" value="ECO:0007669"/>
    <property type="project" value="UniProtKB-KW"/>
</dbReference>
<dbReference type="PANTHER" id="PTHR38604">
    <property type="entry name" value="PERIPLASMIC NITRATE REDUCTASE, ELECTRON TRANSFER SUBUNIT"/>
    <property type="match status" value="1"/>
</dbReference>
<proteinExistence type="inferred from homology"/>
<keyword evidence="6" id="KW-0479">Metal-binding</keyword>
<keyword evidence="4" id="KW-0813">Transport</keyword>
<evidence type="ECO:0000256" key="8">
    <source>
        <dbReference type="ARBA" id="ARBA00022764"/>
    </source>
</evidence>
<dbReference type="Pfam" id="PF03892">
    <property type="entry name" value="NapB"/>
    <property type="match status" value="1"/>
</dbReference>
<dbReference type="SUPFAM" id="SSF48695">
    <property type="entry name" value="Multiheme cytochromes"/>
    <property type="match status" value="1"/>
</dbReference>
<name>A0A3B1APF9_9ZZZZ</name>
<dbReference type="Gene3D" id="1.10.1130.10">
    <property type="entry name" value="Flavocytochrome C3, Chain A"/>
    <property type="match status" value="1"/>
</dbReference>
<evidence type="ECO:0000256" key="7">
    <source>
        <dbReference type="ARBA" id="ARBA00022729"/>
    </source>
</evidence>
<dbReference type="InterPro" id="IPR005591">
    <property type="entry name" value="NapB"/>
</dbReference>
<keyword evidence="5" id="KW-0349">Heme</keyword>